<evidence type="ECO:0000313" key="2">
    <source>
        <dbReference type="Proteomes" id="UP000217648"/>
    </source>
</evidence>
<sequence length="139" mass="15135">MGSSPYHYRLRATTFGHPKTLDEYLPLRVSGVTFCAKTEDLPAWFSATTAGNAIRLTGKPRRSGYWPRRAGGEYQRIEKGCEARPAAHWLTALASTMAQKSSPCLTTVQPQPGAGGHCGDFLHNQTAGQNRFAQRRGGG</sequence>
<proteinExistence type="predicted"/>
<evidence type="ECO:0000313" key="1">
    <source>
        <dbReference type="EMBL" id="PCM63467.1"/>
    </source>
</evidence>
<comment type="caution">
    <text evidence="1">The sequence shown here is derived from an EMBL/GenBank/DDBJ whole genome shotgun (WGS) entry which is preliminary data.</text>
</comment>
<dbReference type="Proteomes" id="UP000217648">
    <property type="component" value="Unassembled WGS sequence"/>
</dbReference>
<reference evidence="1 2" key="1">
    <citation type="submission" date="2017-09" db="EMBL/GenBank/DDBJ databases">
        <title>Mdr eskape-Ghana.</title>
        <authorList>
            <person name="Agyepong N."/>
            <person name="Janice J."/>
            <person name="Samuelsen O."/>
            <person name="Owusu-Ofori A."/>
            <person name="Sundsfjord A."/>
            <person name="Essack S."/>
            <person name="Pedersen T."/>
        </authorList>
    </citation>
    <scope>NUCLEOTIDE SEQUENCE [LARGE SCALE GENOMIC DNA]</scope>
    <source>
        <strain evidence="1 2">46</strain>
    </source>
</reference>
<dbReference type="AlphaFoldDB" id="A0A2A5MRG4"/>
<name>A0A2A5MRG4_9ENTR</name>
<organism evidence="1 2">
    <name type="scientific">Klebsiella quasipneumoniae</name>
    <dbReference type="NCBI Taxonomy" id="1463165"/>
    <lineage>
        <taxon>Bacteria</taxon>
        <taxon>Pseudomonadati</taxon>
        <taxon>Pseudomonadota</taxon>
        <taxon>Gammaproteobacteria</taxon>
        <taxon>Enterobacterales</taxon>
        <taxon>Enterobacteriaceae</taxon>
        <taxon>Klebsiella/Raoultella group</taxon>
        <taxon>Klebsiella</taxon>
        <taxon>Klebsiella pneumoniae complex</taxon>
    </lineage>
</organism>
<dbReference type="STRING" id="1463164.KQS06HV_91228"/>
<dbReference type="EMBL" id="NXHG01000001">
    <property type="protein sequence ID" value="PCM63467.1"/>
    <property type="molecule type" value="Genomic_DNA"/>
</dbReference>
<protein>
    <submittedName>
        <fullName evidence="1">Uncharacterized protein</fullName>
    </submittedName>
</protein>
<accession>A0A2A5MRG4</accession>
<gene>
    <name evidence="1" type="ORF">CP911_02640</name>
</gene>